<dbReference type="SFLD" id="SFLDG01152">
    <property type="entry name" value="Main.3:_Omega-_and_Tau-like"/>
    <property type="match status" value="1"/>
</dbReference>
<comment type="caution">
    <text evidence="8">The sequence shown here is derived from an EMBL/GenBank/DDBJ whole genome shotgun (WGS) entry which is preliminary data.</text>
</comment>
<name>A0A9R1VXA2_LACSA</name>
<dbReference type="Gene3D" id="3.40.30.10">
    <property type="entry name" value="Glutaredoxin"/>
    <property type="match status" value="1"/>
</dbReference>
<dbReference type="InterPro" id="IPR045074">
    <property type="entry name" value="GST_C_Tau"/>
</dbReference>
<evidence type="ECO:0000313" key="9">
    <source>
        <dbReference type="Proteomes" id="UP000235145"/>
    </source>
</evidence>
<dbReference type="PROSITE" id="PS50405">
    <property type="entry name" value="GST_CTER"/>
    <property type="match status" value="1"/>
</dbReference>
<evidence type="ECO:0000313" key="8">
    <source>
        <dbReference type="EMBL" id="KAJ0215632.1"/>
    </source>
</evidence>
<sequence length="257" mass="29573">MEGVEAVTFCVYIFQQLVLPSMKHHSEMSEIKLLGTAASPFVNRVQFVLNLKSIEYEFIDENLTCKSELLLTSNPVLKKVPVLLHANKPPICESLIIIEYLDEIEPNIHKILPTDPSDRAHNRFWAHYIDNKFTPLYLELRQAQGKDVKEAVKHKIIKGSQLLEEAFVKFSKGKGYFGGQDIGYLDVVLGSFLGLTNIIEKDNEFKVFDEVRTPKLAEWEKRIWLHEAIKGDIPGEETLMNLMLLKSQKKVLHRRSR</sequence>
<evidence type="ECO:0000256" key="1">
    <source>
        <dbReference type="ARBA" id="ARBA00012452"/>
    </source>
</evidence>
<comment type="similarity">
    <text evidence="4">Belongs to the GST superfamily. Tau family.</text>
</comment>
<evidence type="ECO:0000256" key="2">
    <source>
        <dbReference type="ARBA" id="ARBA00022575"/>
    </source>
</evidence>
<evidence type="ECO:0000259" key="6">
    <source>
        <dbReference type="PROSITE" id="PS50404"/>
    </source>
</evidence>
<dbReference type="EMBL" id="NBSK02000003">
    <property type="protein sequence ID" value="KAJ0215632.1"/>
    <property type="molecule type" value="Genomic_DNA"/>
</dbReference>
<dbReference type="InterPro" id="IPR010987">
    <property type="entry name" value="Glutathione-S-Trfase_C-like"/>
</dbReference>
<proteinExistence type="inferred from homology"/>
<dbReference type="FunFam" id="1.20.1050.10:FF:000016">
    <property type="entry name" value="Glutathione S-transferase U9"/>
    <property type="match status" value="1"/>
</dbReference>
<dbReference type="EC" id="2.5.1.18" evidence="1"/>
<dbReference type="Pfam" id="PF02798">
    <property type="entry name" value="GST_N"/>
    <property type="match status" value="1"/>
</dbReference>
<dbReference type="AlphaFoldDB" id="A0A9R1VXA2"/>
<dbReference type="InterPro" id="IPR004045">
    <property type="entry name" value="Glutathione_S-Trfase_N"/>
</dbReference>
<organism evidence="8 9">
    <name type="scientific">Lactuca sativa</name>
    <name type="common">Garden lettuce</name>
    <dbReference type="NCBI Taxonomy" id="4236"/>
    <lineage>
        <taxon>Eukaryota</taxon>
        <taxon>Viridiplantae</taxon>
        <taxon>Streptophyta</taxon>
        <taxon>Embryophyta</taxon>
        <taxon>Tracheophyta</taxon>
        <taxon>Spermatophyta</taxon>
        <taxon>Magnoliopsida</taxon>
        <taxon>eudicotyledons</taxon>
        <taxon>Gunneridae</taxon>
        <taxon>Pentapetalae</taxon>
        <taxon>asterids</taxon>
        <taxon>campanulids</taxon>
        <taxon>Asterales</taxon>
        <taxon>Asteraceae</taxon>
        <taxon>Cichorioideae</taxon>
        <taxon>Cichorieae</taxon>
        <taxon>Lactucinae</taxon>
        <taxon>Lactuca</taxon>
    </lineage>
</organism>
<keyword evidence="9" id="KW-1185">Reference proteome</keyword>
<dbReference type="PANTHER" id="PTHR11260:SF710">
    <property type="entry name" value="GLUTATHIONE S-TRANSFERASE"/>
    <property type="match status" value="1"/>
</dbReference>
<dbReference type="SUPFAM" id="SSF47616">
    <property type="entry name" value="GST C-terminal domain-like"/>
    <property type="match status" value="1"/>
</dbReference>
<gene>
    <name evidence="8" type="ORF">LSAT_V11C300121440</name>
</gene>
<dbReference type="SUPFAM" id="SSF52833">
    <property type="entry name" value="Thioredoxin-like"/>
    <property type="match status" value="1"/>
</dbReference>
<dbReference type="InterPro" id="IPR036249">
    <property type="entry name" value="Thioredoxin-like_sf"/>
</dbReference>
<dbReference type="PROSITE" id="PS50404">
    <property type="entry name" value="GST_NTER"/>
    <property type="match status" value="1"/>
</dbReference>
<dbReference type="SFLD" id="SFLDG00358">
    <property type="entry name" value="Main_(cytGST)"/>
    <property type="match status" value="1"/>
</dbReference>
<accession>A0A9R1VXA2</accession>
<feature type="domain" description="GST N-terminal" evidence="6">
    <location>
        <begin position="29"/>
        <end position="109"/>
    </location>
</feature>
<comment type="catalytic activity">
    <reaction evidence="5">
        <text>RX + glutathione = an S-substituted glutathione + a halide anion + H(+)</text>
        <dbReference type="Rhea" id="RHEA:16437"/>
        <dbReference type="ChEBI" id="CHEBI:15378"/>
        <dbReference type="ChEBI" id="CHEBI:16042"/>
        <dbReference type="ChEBI" id="CHEBI:17792"/>
        <dbReference type="ChEBI" id="CHEBI:57925"/>
        <dbReference type="ChEBI" id="CHEBI:90779"/>
        <dbReference type="EC" id="2.5.1.18"/>
    </reaction>
</comment>
<evidence type="ECO:0000259" key="7">
    <source>
        <dbReference type="PROSITE" id="PS50405"/>
    </source>
</evidence>
<reference evidence="8 9" key="1">
    <citation type="journal article" date="2017" name="Nat. Commun.">
        <title>Genome assembly with in vitro proximity ligation data and whole-genome triplication in lettuce.</title>
        <authorList>
            <person name="Reyes-Chin-Wo S."/>
            <person name="Wang Z."/>
            <person name="Yang X."/>
            <person name="Kozik A."/>
            <person name="Arikit S."/>
            <person name="Song C."/>
            <person name="Xia L."/>
            <person name="Froenicke L."/>
            <person name="Lavelle D.O."/>
            <person name="Truco M.J."/>
            <person name="Xia R."/>
            <person name="Zhu S."/>
            <person name="Xu C."/>
            <person name="Xu H."/>
            <person name="Xu X."/>
            <person name="Cox K."/>
            <person name="Korf I."/>
            <person name="Meyers B.C."/>
            <person name="Michelmore R.W."/>
        </authorList>
    </citation>
    <scope>NUCLEOTIDE SEQUENCE [LARGE SCALE GENOMIC DNA]</scope>
    <source>
        <strain evidence="9">cv. Salinas</strain>
        <tissue evidence="8">Seedlings</tissue>
    </source>
</reference>
<evidence type="ECO:0000256" key="5">
    <source>
        <dbReference type="ARBA" id="ARBA00047960"/>
    </source>
</evidence>
<dbReference type="SFLD" id="SFLDS00019">
    <property type="entry name" value="Glutathione_Transferase_(cytos"/>
    <property type="match status" value="1"/>
</dbReference>
<evidence type="ECO:0000256" key="3">
    <source>
        <dbReference type="ARBA" id="ARBA00022679"/>
    </source>
</evidence>
<feature type="domain" description="GST C-terminal" evidence="7">
    <location>
        <begin position="115"/>
        <end position="252"/>
    </location>
</feature>
<dbReference type="InterPro" id="IPR045073">
    <property type="entry name" value="Omega/Tau-like"/>
</dbReference>
<evidence type="ECO:0000256" key="4">
    <source>
        <dbReference type="ARBA" id="ARBA00025743"/>
    </source>
</evidence>
<dbReference type="FunFam" id="3.40.30.10:FF:000044">
    <property type="entry name" value="Glutathione S-transferase GSTU6"/>
    <property type="match status" value="1"/>
</dbReference>
<dbReference type="CDD" id="cd03058">
    <property type="entry name" value="GST_N_Tau"/>
    <property type="match status" value="1"/>
</dbReference>
<dbReference type="GO" id="GO:0006749">
    <property type="term" value="P:glutathione metabolic process"/>
    <property type="evidence" value="ECO:0000318"/>
    <property type="project" value="GO_Central"/>
</dbReference>
<keyword evidence="3" id="KW-0808">Transferase</keyword>
<dbReference type="Proteomes" id="UP000235145">
    <property type="component" value="Unassembled WGS sequence"/>
</dbReference>
<dbReference type="GO" id="GO:0004364">
    <property type="term" value="F:glutathione transferase activity"/>
    <property type="evidence" value="ECO:0000318"/>
    <property type="project" value="GO_Central"/>
</dbReference>
<dbReference type="GO" id="GO:0005737">
    <property type="term" value="C:cytoplasm"/>
    <property type="evidence" value="ECO:0000318"/>
    <property type="project" value="GO_Central"/>
</dbReference>
<dbReference type="InterPro" id="IPR036282">
    <property type="entry name" value="Glutathione-S-Trfase_C_sf"/>
</dbReference>
<keyword evidence="2" id="KW-0216">Detoxification</keyword>
<dbReference type="InterPro" id="IPR040079">
    <property type="entry name" value="Glutathione_S-Trfase"/>
</dbReference>
<dbReference type="PANTHER" id="PTHR11260">
    <property type="entry name" value="GLUTATHIONE S-TRANSFERASE, GST, SUPERFAMILY, GST DOMAIN CONTAINING"/>
    <property type="match status" value="1"/>
</dbReference>
<dbReference type="GO" id="GO:0009407">
    <property type="term" value="P:toxin catabolic process"/>
    <property type="evidence" value="ECO:0007669"/>
    <property type="project" value="UniProtKB-ARBA"/>
</dbReference>
<protein>
    <recommendedName>
        <fullName evidence="1">glutathione transferase</fullName>
        <ecNumber evidence="1">2.5.1.18</ecNumber>
    </recommendedName>
</protein>
<dbReference type="Gene3D" id="1.20.1050.10">
    <property type="match status" value="1"/>
</dbReference>
<dbReference type="CDD" id="cd03185">
    <property type="entry name" value="GST_C_Tau"/>
    <property type="match status" value="1"/>
</dbReference>